<dbReference type="EMBL" id="JACOFZ010000003">
    <property type="protein sequence ID" value="MBC3881892.1"/>
    <property type="molecule type" value="Genomic_DNA"/>
</dbReference>
<accession>A0A923HMQ2</accession>
<evidence type="ECO:0000313" key="2">
    <source>
        <dbReference type="EMBL" id="MBC3881892.1"/>
    </source>
</evidence>
<protein>
    <recommendedName>
        <fullName evidence="4">Lipoprotein</fullName>
    </recommendedName>
</protein>
<keyword evidence="1" id="KW-0732">Signal</keyword>
<feature type="signal peptide" evidence="1">
    <location>
        <begin position="1"/>
        <end position="17"/>
    </location>
</feature>
<keyword evidence="3" id="KW-1185">Reference proteome</keyword>
<gene>
    <name evidence="2" type="ORF">H8K36_10935</name>
</gene>
<dbReference type="PROSITE" id="PS51257">
    <property type="entry name" value="PROKAR_LIPOPROTEIN"/>
    <property type="match status" value="1"/>
</dbReference>
<name>A0A923HMQ2_9BURK</name>
<proteinExistence type="predicted"/>
<feature type="chain" id="PRO_5037525420" description="Lipoprotein" evidence="1">
    <location>
        <begin position="18"/>
        <end position="182"/>
    </location>
</feature>
<evidence type="ECO:0000256" key="1">
    <source>
        <dbReference type="SAM" id="SignalP"/>
    </source>
</evidence>
<dbReference type="RefSeq" id="WP_186916450.1">
    <property type="nucleotide sequence ID" value="NZ_JACOFZ010000003.1"/>
</dbReference>
<reference evidence="2" key="1">
    <citation type="submission" date="2020-08" db="EMBL/GenBank/DDBJ databases">
        <title>Novel species isolated from subtropical streams in China.</title>
        <authorList>
            <person name="Lu H."/>
        </authorList>
    </citation>
    <scope>NUCLEOTIDE SEQUENCE</scope>
    <source>
        <strain evidence="2">LX22W</strain>
    </source>
</reference>
<comment type="caution">
    <text evidence="2">The sequence shown here is derived from an EMBL/GenBank/DDBJ whole genome shotgun (WGS) entry which is preliminary data.</text>
</comment>
<dbReference type="Proteomes" id="UP000627446">
    <property type="component" value="Unassembled WGS sequence"/>
</dbReference>
<dbReference type="AlphaFoldDB" id="A0A923HMQ2"/>
<evidence type="ECO:0000313" key="3">
    <source>
        <dbReference type="Proteomes" id="UP000627446"/>
    </source>
</evidence>
<sequence>MKPLLLILTSCIFVTLAGCVTPNTGTYPVLNTNLGEIQDWRMRLFREPGRIDVNMRLVKGTYLRVALETPNEREKAPIQLLFTGCDCSNDLDASLRYSTESDVFAFKYFSKALDRNKDVTVRIEWDEEMRTWVSIGDETIQVKPHLSFGTLHVTTENGSVQMKELGYSKLAEVRERAMGVKR</sequence>
<organism evidence="2 3">
    <name type="scientific">Undibacterium nitidum</name>
    <dbReference type="NCBI Taxonomy" id="2762298"/>
    <lineage>
        <taxon>Bacteria</taxon>
        <taxon>Pseudomonadati</taxon>
        <taxon>Pseudomonadota</taxon>
        <taxon>Betaproteobacteria</taxon>
        <taxon>Burkholderiales</taxon>
        <taxon>Oxalobacteraceae</taxon>
        <taxon>Undibacterium</taxon>
    </lineage>
</organism>
<evidence type="ECO:0008006" key="4">
    <source>
        <dbReference type="Google" id="ProtNLM"/>
    </source>
</evidence>